<dbReference type="RefSeq" id="WP_265684012.1">
    <property type="nucleotide sequence ID" value="NZ_CP120863.1"/>
</dbReference>
<feature type="domain" description="Transglutaminase-like" evidence="1">
    <location>
        <begin position="103"/>
        <end position="195"/>
    </location>
</feature>
<dbReference type="Gene3D" id="3.10.620.30">
    <property type="match status" value="1"/>
</dbReference>
<dbReference type="Pfam" id="PF01841">
    <property type="entry name" value="Transglut_core"/>
    <property type="match status" value="1"/>
</dbReference>
<organism evidence="2 3">
    <name type="scientific">Roseibium porphyridii</name>
    <dbReference type="NCBI Taxonomy" id="2866279"/>
    <lineage>
        <taxon>Bacteria</taxon>
        <taxon>Pseudomonadati</taxon>
        <taxon>Pseudomonadota</taxon>
        <taxon>Alphaproteobacteria</taxon>
        <taxon>Hyphomicrobiales</taxon>
        <taxon>Stappiaceae</taxon>
        <taxon>Roseibium</taxon>
    </lineage>
</organism>
<keyword evidence="3" id="KW-1185">Reference proteome</keyword>
<evidence type="ECO:0000259" key="1">
    <source>
        <dbReference type="Pfam" id="PF01841"/>
    </source>
</evidence>
<dbReference type="InterPro" id="IPR038765">
    <property type="entry name" value="Papain-like_cys_pep_sf"/>
</dbReference>
<protein>
    <submittedName>
        <fullName evidence="2">Transglutaminase-like domain-containing protein</fullName>
    </submittedName>
</protein>
<dbReference type="EMBL" id="CP120863">
    <property type="protein sequence ID" value="WFE91532.1"/>
    <property type="molecule type" value="Genomic_DNA"/>
</dbReference>
<dbReference type="Proteomes" id="UP001209803">
    <property type="component" value="Chromosome"/>
</dbReference>
<evidence type="ECO:0000313" key="3">
    <source>
        <dbReference type="Proteomes" id="UP001209803"/>
    </source>
</evidence>
<accession>A0ABY8FBH2</accession>
<gene>
    <name evidence="2" type="ORF">K1718_09285</name>
</gene>
<dbReference type="SUPFAM" id="SSF54001">
    <property type="entry name" value="Cysteine proteinases"/>
    <property type="match status" value="1"/>
</dbReference>
<sequence>MRTHVSVVVEPHQNAARQLLVPTGLPTPHQMPLHFDVSGGSFALTGESTTGQMAALVTPDAGQAIEIRYVYSEVGPGYPDTIFIPHRNRFTLAAEALVFDAINITEAQPDGHAAIQALVNAAAEKFRYAHPKVRFNDGCDEVPYLACGTTEGSCVDINTYLIASLRAAGFEAAYVTGYFFPEEKNGCCSDMHCWVVTRHDGVVLEWDIAHHLKMETRDICCGLNPKPGDRVAVAHSMGLSFPELGIKCEKLIGEPAWVNQEGYLEAAEVTIRREIVGMQDAFA</sequence>
<evidence type="ECO:0000313" key="2">
    <source>
        <dbReference type="EMBL" id="WFE91532.1"/>
    </source>
</evidence>
<reference evidence="2 3" key="1">
    <citation type="submission" date="2023-03" db="EMBL/GenBank/DDBJ databases">
        <title>Roseibium porphyridii sp. nov. and Roseibium rhodosorbium sp. nov. isolated from marine algae, Porphyridium cruentum and Rhodosorus marinus, respectively.</title>
        <authorList>
            <person name="Lee M.W."/>
            <person name="Choi B.J."/>
            <person name="Lee J.K."/>
            <person name="Choi D.G."/>
            <person name="Baek J.H."/>
            <person name="Bayburt H."/>
            <person name="Kim J.M."/>
            <person name="Han D.M."/>
            <person name="Kim K.H."/>
            <person name="Jeon C.O."/>
        </authorList>
    </citation>
    <scope>NUCLEOTIDE SEQUENCE [LARGE SCALE GENOMIC DNA]</scope>
    <source>
        <strain evidence="2 3">KMA01</strain>
    </source>
</reference>
<proteinExistence type="predicted"/>
<dbReference type="InterPro" id="IPR002931">
    <property type="entry name" value="Transglutaminase-like"/>
</dbReference>
<name>A0ABY8FBH2_9HYPH</name>